<dbReference type="InterPro" id="IPR004358">
    <property type="entry name" value="Sig_transdc_His_kin-like_C"/>
</dbReference>
<gene>
    <name evidence="14" type="ORF">CCR87_11165</name>
</gene>
<dbReference type="SUPFAM" id="SSF47384">
    <property type="entry name" value="Homodimeric domain of signal transducing histidine kinase"/>
    <property type="match status" value="1"/>
</dbReference>
<dbReference type="InterPro" id="IPR000792">
    <property type="entry name" value="Tscrpt_reg_LuxR_C"/>
</dbReference>
<dbReference type="PRINTS" id="PR00038">
    <property type="entry name" value="HTHLUXR"/>
</dbReference>
<protein>
    <recommendedName>
        <fullName evidence="2">histidine kinase</fullName>
        <ecNumber evidence="2">2.7.13.3</ecNumber>
    </recommendedName>
</protein>
<dbReference type="PROSITE" id="PS00622">
    <property type="entry name" value="HTH_LUXR_1"/>
    <property type="match status" value="1"/>
</dbReference>
<feature type="domain" description="Response regulatory" evidence="12">
    <location>
        <begin position="505"/>
        <end position="622"/>
    </location>
</feature>
<feature type="modified residue" description="4-aspartylphosphate" evidence="7">
    <location>
        <position position="556"/>
    </location>
</feature>
<dbReference type="SUPFAM" id="SSF55874">
    <property type="entry name" value="ATPase domain of HSP90 chaperone/DNA topoisomerase II/histidine kinase"/>
    <property type="match status" value="1"/>
</dbReference>
<dbReference type="GO" id="GO:0005886">
    <property type="term" value="C:plasma membrane"/>
    <property type="evidence" value="ECO:0007669"/>
    <property type="project" value="TreeGrafter"/>
</dbReference>
<name>A0A934TLL2_9RHOB</name>
<dbReference type="CDD" id="cd06170">
    <property type="entry name" value="LuxR_C_like"/>
    <property type="match status" value="1"/>
</dbReference>
<evidence type="ECO:0000259" key="10">
    <source>
        <dbReference type="PROSITE" id="PS50043"/>
    </source>
</evidence>
<dbReference type="Gene3D" id="3.40.50.2300">
    <property type="match status" value="2"/>
</dbReference>
<feature type="domain" description="Response regulatory" evidence="12">
    <location>
        <begin position="642"/>
        <end position="756"/>
    </location>
</feature>
<evidence type="ECO:0000256" key="2">
    <source>
        <dbReference type="ARBA" id="ARBA00012438"/>
    </source>
</evidence>
<reference evidence="14" key="2">
    <citation type="journal article" date="2020" name="Microorganisms">
        <title>Osmotic Adaptation and Compatible Solute Biosynthesis of Phototrophic Bacteria as Revealed from Genome Analyses.</title>
        <authorList>
            <person name="Imhoff J.F."/>
            <person name="Rahn T."/>
            <person name="Kunzel S."/>
            <person name="Keller A."/>
            <person name="Neulinger S.C."/>
        </authorList>
    </citation>
    <scope>NUCLEOTIDE SEQUENCE</scope>
    <source>
        <strain evidence="14">LMG 28126</strain>
    </source>
</reference>
<keyword evidence="15" id="KW-1185">Reference proteome</keyword>
<organism evidence="14 15">
    <name type="scientific">Rhodobaculum claviforme</name>
    <dbReference type="NCBI Taxonomy" id="1549854"/>
    <lineage>
        <taxon>Bacteria</taxon>
        <taxon>Pseudomonadati</taxon>
        <taxon>Pseudomonadota</taxon>
        <taxon>Alphaproteobacteria</taxon>
        <taxon>Rhodobacterales</taxon>
        <taxon>Paracoccaceae</taxon>
        <taxon>Rhodobaculum</taxon>
    </lineage>
</organism>
<dbReference type="EC" id="2.7.13.3" evidence="2"/>
<dbReference type="PROSITE" id="PS50113">
    <property type="entry name" value="PAC"/>
    <property type="match status" value="1"/>
</dbReference>
<sequence length="841" mass="89816">SAGAEPLVLACFIDTPRAAPADPAAPAGSTAPGDRRVGDMEADLEATRSDLFDALRDLEQEVEAHRTDAAEALSINEEFQSTNEELLASKEELQSLNEELTALNSQLQETLERHRTTANDLQNVLFSTDVATLFLDLDLNIRFFTPSARAVFRVIPSDVGRPLGDLAAVLADPGLMADARTTLAERSTSEREIGGADGVWFLRRIQPYRAEGGVVEGVVITYLDISERKRINAALRAATNEAQRATRAKSRFLAAASHDLRQPLQSMALLHRLLAGQKSTTEGVRLASLMDQTLMAMAEMLDSMLEANRIESGIVRASMQPVALAPLMRRIADEYAPQCALKGLKLRCVPSDGHVHSDPRLLEQILRNLMSNALKYTPTGGILLGCRRRGGDLVMVVCDTGVGVSASEAEAIFDAYRQGDNAATLAAPGLGLGLSIVQRLARLMGHRVTVRSVPGKGSAFMVTLPRLSAARHAPGPHATSVAAEGTAAAAPDTPRPAHARRPTGTILLVEDETPLRDLLAEVLVAEGHEVIARPDARSALAWVDRAGTRPNVLLTDFDLHGAINGLGLAQKLADRLGTAVPSIILTGDITAGTRRAIARTACHQIAKPVRPEVLLALIGEMMEQGRRSLPKPTPRPGGAGITIHVVDDDPLIRKTMRHLFEAEDWCVVTHASAEDFLAAPRTEGDACLLVDNLLPGMDGVALIARLRTERSRLPAVMLTGHGDASTAVAAMKAGASDLIEKPASAAELLASMRRAIATRDTGPARTDARDTAQARFSALTTRERQVLARVLQGAPNKIIAADLGINQRTVENHRASVMRKTGATSLPELVRLALAADAADG</sequence>
<evidence type="ECO:0000259" key="11">
    <source>
        <dbReference type="PROSITE" id="PS50109"/>
    </source>
</evidence>
<comment type="catalytic activity">
    <reaction evidence="1">
        <text>ATP + protein L-histidine = ADP + protein N-phospho-L-histidine.</text>
        <dbReference type="EC" id="2.7.13.3"/>
    </reaction>
</comment>
<evidence type="ECO:0000313" key="14">
    <source>
        <dbReference type="EMBL" id="MBK5927878.1"/>
    </source>
</evidence>
<dbReference type="SUPFAM" id="SSF52172">
    <property type="entry name" value="CheY-like"/>
    <property type="match status" value="2"/>
</dbReference>
<dbReference type="GO" id="GO:0009927">
    <property type="term" value="F:histidine phosphotransfer kinase activity"/>
    <property type="evidence" value="ECO:0007669"/>
    <property type="project" value="TreeGrafter"/>
</dbReference>
<keyword evidence="3 7" id="KW-0597">Phosphoprotein</keyword>
<dbReference type="GO" id="GO:0003677">
    <property type="term" value="F:DNA binding"/>
    <property type="evidence" value="ECO:0007669"/>
    <property type="project" value="UniProtKB-KW"/>
</dbReference>
<keyword evidence="8" id="KW-0175">Coiled coil</keyword>
<dbReference type="Pfam" id="PF00196">
    <property type="entry name" value="GerE"/>
    <property type="match status" value="1"/>
</dbReference>
<keyword evidence="5" id="KW-0418">Kinase</keyword>
<reference evidence="14" key="1">
    <citation type="submission" date="2017-05" db="EMBL/GenBank/DDBJ databases">
        <authorList>
            <person name="Imhoff J.F."/>
            <person name="Rahn T."/>
            <person name="Kuenzel S."/>
            <person name="Neulinger S.C."/>
        </authorList>
    </citation>
    <scope>NUCLEOTIDE SEQUENCE</scope>
    <source>
        <strain evidence="14">LMG 28126</strain>
    </source>
</reference>
<evidence type="ECO:0000256" key="4">
    <source>
        <dbReference type="ARBA" id="ARBA00022679"/>
    </source>
</evidence>
<evidence type="ECO:0000256" key="6">
    <source>
        <dbReference type="ARBA" id="ARBA00023125"/>
    </source>
</evidence>
<feature type="compositionally biased region" description="Low complexity" evidence="9">
    <location>
        <begin position="478"/>
        <end position="492"/>
    </location>
</feature>
<comment type="caution">
    <text evidence="14">The sequence shown here is derived from an EMBL/GenBank/DDBJ whole genome shotgun (WGS) entry which is preliminary data.</text>
</comment>
<dbReference type="AlphaFoldDB" id="A0A934TLL2"/>
<evidence type="ECO:0000259" key="12">
    <source>
        <dbReference type="PROSITE" id="PS50110"/>
    </source>
</evidence>
<dbReference type="PROSITE" id="PS50110">
    <property type="entry name" value="RESPONSE_REGULATORY"/>
    <property type="match status" value="2"/>
</dbReference>
<feature type="non-terminal residue" evidence="14">
    <location>
        <position position="1"/>
    </location>
</feature>
<dbReference type="Pfam" id="PF02518">
    <property type="entry name" value="HATPase_c"/>
    <property type="match status" value="1"/>
</dbReference>
<dbReference type="Gene3D" id="1.10.10.10">
    <property type="entry name" value="Winged helix-like DNA-binding domain superfamily/Winged helix DNA-binding domain"/>
    <property type="match status" value="1"/>
</dbReference>
<proteinExistence type="predicted"/>
<dbReference type="SMART" id="SM00388">
    <property type="entry name" value="HisKA"/>
    <property type="match status" value="1"/>
</dbReference>
<evidence type="ECO:0000256" key="8">
    <source>
        <dbReference type="SAM" id="Coils"/>
    </source>
</evidence>
<evidence type="ECO:0000256" key="1">
    <source>
        <dbReference type="ARBA" id="ARBA00000085"/>
    </source>
</evidence>
<dbReference type="SMART" id="SM00448">
    <property type="entry name" value="REC"/>
    <property type="match status" value="2"/>
</dbReference>
<dbReference type="Pfam" id="PF00072">
    <property type="entry name" value="Response_reg"/>
    <property type="match status" value="2"/>
</dbReference>
<dbReference type="InterPro" id="IPR036890">
    <property type="entry name" value="HATPase_C_sf"/>
</dbReference>
<dbReference type="InterPro" id="IPR016032">
    <property type="entry name" value="Sig_transdc_resp-reg_C-effctor"/>
</dbReference>
<dbReference type="InterPro" id="IPR011006">
    <property type="entry name" value="CheY-like_superfamily"/>
</dbReference>
<dbReference type="PROSITE" id="PS50043">
    <property type="entry name" value="HTH_LUXR_2"/>
    <property type="match status" value="1"/>
</dbReference>
<dbReference type="PRINTS" id="PR00344">
    <property type="entry name" value="BCTRLSENSOR"/>
</dbReference>
<dbReference type="Gene3D" id="1.10.287.130">
    <property type="match status" value="1"/>
</dbReference>
<feature type="domain" description="HTH luxR-type" evidence="10">
    <location>
        <begin position="772"/>
        <end position="837"/>
    </location>
</feature>
<dbReference type="CDD" id="cd00130">
    <property type="entry name" value="PAS"/>
    <property type="match status" value="1"/>
</dbReference>
<dbReference type="RefSeq" id="WP_201157629.1">
    <property type="nucleotide sequence ID" value="NZ_NHSD01000278.1"/>
</dbReference>
<feature type="domain" description="PAC" evidence="13">
    <location>
        <begin position="187"/>
        <end position="237"/>
    </location>
</feature>
<dbReference type="GO" id="GO:0000155">
    <property type="term" value="F:phosphorelay sensor kinase activity"/>
    <property type="evidence" value="ECO:0007669"/>
    <property type="project" value="InterPro"/>
</dbReference>
<dbReference type="InterPro" id="IPR035965">
    <property type="entry name" value="PAS-like_dom_sf"/>
</dbReference>
<dbReference type="SMART" id="SM00387">
    <property type="entry name" value="HATPase_c"/>
    <property type="match status" value="1"/>
</dbReference>
<feature type="domain" description="Histidine kinase" evidence="11">
    <location>
        <begin position="255"/>
        <end position="468"/>
    </location>
</feature>
<evidence type="ECO:0000256" key="3">
    <source>
        <dbReference type="ARBA" id="ARBA00022553"/>
    </source>
</evidence>
<dbReference type="InterPro" id="IPR003661">
    <property type="entry name" value="HisK_dim/P_dom"/>
</dbReference>
<feature type="region of interest" description="Disordered" evidence="9">
    <location>
        <begin position="471"/>
        <end position="501"/>
    </location>
</feature>
<dbReference type="CDD" id="cd00082">
    <property type="entry name" value="HisKA"/>
    <property type="match status" value="1"/>
</dbReference>
<dbReference type="SMART" id="SM00421">
    <property type="entry name" value="HTH_LUXR"/>
    <property type="match status" value="1"/>
</dbReference>
<dbReference type="Pfam" id="PF00512">
    <property type="entry name" value="HisKA"/>
    <property type="match status" value="1"/>
</dbReference>
<dbReference type="SUPFAM" id="SSF46894">
    <property type="entry name" value="C-terminal effector domain of the bipartite response regulators"/>
    <property type="match status" value="1"/>
</dbReference>
<keyword evidence="6" id="KW-0238">DNA-binding</keyword>
<dbReference type="PANTHER" id="PTHR43047">
    <property type="entry name" value="TWO-COMPONENT HISTIDINE PROTEIN KINASE"/>
    <property type="match status" value="1"/>
</dbReference>
<dbReference type="EMBL" id="NHSD01000278">
    <property type="protein sequence ID" value="MBK5927878.1"/>
    <property type="molecule type" value="Genomic_DNA"/>
</dbReference>
<dbReference type="Pfam" id="PF13596">
    <property type="entry name" value="PAS_10"/>
    <property type="match status" value="1"/>
</dbReference>
<evidence type="ECO:0000259" key="13">
    <source>
        <dbReference type="PROSITE" id="PS50113"/>
    </source>
</evidence>
<dbReference type="Gene3D" id="3.30.565.10">
    <property type="entry name" value="Histidine kinase-like ATPase, C-terminal domain"/>
    <property type="match status" value="1"/>
</dbReference>
<dbReference type="Gene3D" id="3.30.450.20">
    <property type="entry name" value="PAS domain"/>
    <property type="match status" value="1"/>
</dbReference>
<dbReference type="FunFam" id="3.30.565.10:FF:000049">
    <property type="entry name" value="Two-component sensor histidine kinase"/>
    <property type="match status" value="1"/>
</dbReference>
<dbReference type="InterPro" id="IPR003594">
    <property type="entry name" value="HATPase_dom"/>
</dbReference>
<dbReference type="GO" id="GO:0006355">
    <property type="term" value="P:regulation of DNA-templated transcription"/>
    <property type="evidence" value="ECO:0007669"/>
    <property type="project" value="InterPro"/>
</dbReference>
<evidence type="ECO:0000256" key="9">
    <source>
        <dbReference type="SAM" id="MobiDB-lite"/>
    </source>
</evidence>
<feature type="coiled-coil region" evidence="8">
    <location>
        <begin position="41"/>
        <end position="124"/>
    </location>
</feature>
<dbReference type="InterPro" id="IPR036388">
    <property type="entry name" value="WH-like_DNA-bd_sf"/>
</dbReference>
<dbReference type="InterPro" id="IPR005467">
    <property type="entry name" value="His_kinase_dom"/>
</dbReference>
<dbReference type="PANTHER" id="PTHR43047:SF9">
    <property type="entry name" value="HISTIDINE KINASE"/>
    <property type="match status" value="1"/>
</dbReference>
<evidence type="ECO:0000256" key="7">
    <source>
        <dbReference type="PROSITE-ProRule" id="PRU00169"/>
    </source>
</evidence>
<feature type="compositionally biased region" description="Low complexity" evidence="9">
    <location>
        <begin position="18"/>
        <end position="32"/>
    </location>
</feature>
<accession>A0A934TLL2</accession>
<evidence type="ECO:0000313" key="15">
    <source>
        <dbReference type="Proteomes" id="UP000706333"/>
    </source>
</evidence>
<evidence type="ECO:0000256" key="5">
    <source>
        <dbReference type="ARBA" id="ARBA00022777"/>
    </source>
</evidence>
<dbReference type="InterPro" id="IPR001789">
    <property type="entry name" value="Sig_transdc_resp-reg_receiver"/>
</dbReference>
<feature type="region of interest" description="Disordered" evidence="9">
    <location>
        <begin position="18"/>
        <end position="37"/>
    </location>
</feature>
<dbReference type="InterPro" id="IPR036097">
    <property type="entry name" value="HisK_dim/P_sf"/>
</dbReference>
<keyword evidence="4" id="KW-0808">Transferase</keyword>
<feature type="modified residue" description="4-aspartylphosphate" evidence="7">
    <location>
        <position position="691"/>
    </location>
</feature>
<dbReference type="InterPro" id="IPR000700">
    <property type="entry name" value="PAS-assoc_C"/>
</dbReference>
<dbReference type="SUPFAM" id="SSF55785">
    <property type="entry name" value="PYP-like sensor domain (PAS domain)"/>
    <property type="match status" value="1"/>
</dbReference>
<dbReference type="Proteomes" id="UP000706333">
    <property type="component" value="Unassembled WGS sequence"/>
</dbReference>
<dbReference type="PROSITE" id="PS50109">
    <property type="entry name" value="HIS_KIN"/>
    <property type="match status" value="1"/>
</dbReference>
<dbReference type="InterPro" id="IPR000014">
    <property type="entry name" value="PAS"/>
</dbReference>